<dbReference type="InterPro" id="IPR001609">
    <property type="entry name" value="Myosin_head_motor_dom-like"/>
</dbReference>
<dbReference type="GeneTree" id="ENSGT00940000157247"/>
<dbReference type="GO" id="GO:0003779">
    <property type="term" value="F:actin binding"/>
    <property type="evidence" value="ECO:0007669"/>
    <property type="project" value="UniProtKB-KW"/>
</dbReference>
<dbReference type="SUPFAM" id="SSF52540">
    <property type="entry name" value="P-loop containing nucleoside triphosphate hydrolases"/>
    <property type="match status" value="1"/>
</dbReference>
<sequence>LQVNVTFFNHCSFRCSFEQLCINFANEQLQQFFVKHVFKLEQDEYTHENIVWKHIEYNDNQRTLDVLATKSLNILALIDEESNFPKGTDTTMINKMNQVHGKGDVYIPPKNNHDTQFGIQHFAGVVHYDSKGILKIFFKDANIVLLESKL</sequence>
<evidence type="ECO:0000256" key="1">
    <source>
        <dbReference type="PROSITE-ProRule" id="PRU00782"/>
    </source>
</evidence>
<dbReference type="GO" id="GO:0016459">
    <property type="term" value="C:myosin complex"/>
    <property type="evidence" value="ECO:0007669"/>
    <property type="project" value="UniProtKB-KW"/>
</dbReference>
<comment type="caution">
    <text evidence="1">Lacks conserved residue(s) required for the propagation of feature annotation.</text>
</comment>
<dbReference type="PANTHER" id="PTHR46049">
    <property type="entry name" value="AGAP003327-PA"/>
    <property type="match status" value="1"/>
</dbReference>
<dbReference type="PROSITE" id="PS51456">
    <property type="entry name" value="MYOSIN_MOTOR"/>
    <property type="match status" value="1"/>
</dbReference>
<dbReference type="AlphaFoldDB" id="A0A4W5M3P1"/>
<protein>
    <recommendedName>
        <fullName evidence="2">Myosin motor domain-containing protein</fullName>
    </recommendedName>
</protein>
<dbReference type="InterPro" id="IPR027417">
    <property type="entry name" value="P-loop_NTPase"/>
</dbReference>
<reference evidence="4" key="1">
    <citation type="submission" date="2018-06" db="EMBL/GenBank/DDBJ databases">
        <title>Genome assembly of Danube salmon.</title>
        <authorList>
            <person name="Macqueen D.J."/>
            <person name="Gundappa M.K."/>
        </authorList>
    </citation>
    <scope>NUCLEOTIDE SEQUENCE [LARGE SCALE GENOMIC DNA]</scope>
</reference>
<proteinExistence type="inferred from homology"/>
<evidence type="ECO:0000313" key="3">
    <source>
        <dbReference type="Ensembl" id="ENSHHUP00000032429.1"/>
    </source>
</evidence>
<dbReference type="GO" id="GO:0005524">
    <property type="term" value="F:ATP binding"/>
    <property type="evidence" value="ECO:0007669"/>
    <property type="project" value="InterPro"/>
</dbReference>
<dbReference type="GO" id="GO:0003774">
    <property type="term" value="F:cytoskeletal motor activity"/>
    <property type="evidence" value="ECO:0007669"/>
    <property type="project" value="InterPro"/>
</dbReference>
<name>A0A4W5M3P1_9TELE</name>
<evidence type="ECO:0000313" key="4">
    <source>
        <dbReference type="Proteomes" id="UP000314982"/>
    </source>
</evidence>
<dbReference type="SMART" id="SM00242">
    <property type="entry name" value="MYSc"/>
    <property type="match status" value="1"/>
</dbReference>
<dbReference type="Proteomes" id="UP000314982">
    <property type="component" value="Unassembled WGS sequence"/>
</dbReference>
<dbReference type="STRING" id="62062.ENSHHUP00000032429"/>
<dbReference type="Pfam" id="PF00063">
    <property type="entry name" value="Myosin_head"/>
    <property type="match status" value="1"/>
</dbReference>
<keyword evidence="1" id="KW-0009">Actin-binding</keyword>
<evidence type="ECO:0000259" key="2">
    <source>
        <dbReference type="PROSITE" id="PS51456"/>
    </source>
</evidence>
<keyword evidence="1" id="KW-0518">Myosin</keyword>
<dbReference type="PANTHER" id="PTHR46049:SF10">
    <property type="entry name" value="MYOSIN VIIA"/>
    <property type="match status" value="1"/>
</dbReference>
<reference evidence="3" key="2">
    <citation type="submission" date="2025-08" db="UniProtKB">
        <authorList>
            <consortium name="Ensembl"/>
        </authorList>
    </citation>
    <scope>IDENTIFICATION</scope>
</reference>
<organism evidence="3 4">
    <name type="scientific">Hucho hucho</name>
    <name type="common">huchen</name>
    <dbReference type="NCBI Taxonomy" id="62062"/>
    <lineage>
        <taxon>Eukaryota</taxon>
        <taxon>Metazoa</taxon>
        <taxon>Chordata</taxon>
        <taxon>Craniata</taxon>
        <taxon>Vertebrata</taxon>
        <taxon>Euteleostomi</taxon>
        <taxon>Actinopterygii</taxon>
        <taxon>Neopterygii</taxon>
        <taxon>Teleostei</taxon>
        <taxon>Protacanthopterygii</taxon>
        <taxon>Salmoniformes</taxon>
        <taxon>Salmonidae</taxon>
        <taxon>Salmoninae</taxon>
        <taxon>Hucho</taxon>
    </lineage>
</organism>
<reference evidence="3" key="3">
    <citation type="submission" date="2025-09" db="UniProtKB">
        <authorList>
            <consortium name="Ensembl"/>
        </authorList>
    </citation>
    <scope>IDENTIFICATION</scope>
</reference>
<feature type="domain" description="Myosin motor" evidence="2">
    <location>
        <begin position="1"/>
        <end position="150"/>
    </location>
</feature>
<dbReference type="InterPro" id="IPR051724">
    <property type="entry name" value="Actin_motor_Myosin"/>
</dbReference>
<dbReference type="Gene3D" id="1.20.58.530">
    <property type="match status" value="1"/>
</dbReference>
<comment type="similarity">
    <text evidence="1">Belongs to the TRAFAC class myosin-kinesin ATPase superfamily. Myosin family.</text>
</comment>
<accession>A0A4W5M3P1</accession>
<keyword evidence="4" id="KW-1185">Reference proteome</keyword>
<keyword evidence="1" id="KW-0505">Motor protein</keyword>
<dbReference type="Ensembl" id="ENSHHUT00000033759.1">
    <property type="protein sequence ID" value="ENSHHUP00000032429.1"/>
    <property type="gene ID" value="ENSHHUG00000020561.1"/>
</dbReference>